<dbReference type="CDD" id="cd20102">
    <property type="entry name" value="MBT_L3MBTL1-like_rpt2"/>
    <property type="match status" value="1"/>
</dbReference>
<dbReference type="Pfam" id="PF01530">
    <property type="entry name" value="zf-C2HC"/>
    <property type="match status" value="1"/>
</dbReference>
<dbReference type="PROSITE" id="PS51079">
    <property type="entry name" value="MBT"/>
    <property type="match status" value="3"/>
</dbReference>
<evidence type="ECO:0000256" key="7">
    <source>
        <dbReference type="ARBA" id="ARBA00023163"/>
    </source>
</evidence>
<dbReference type="SUPFAM" id="SSF63748">
    <property type="entry name" value="Tudor/PWWP/MBT"/>
    <property type="match status" value="3"/>
</dbReference>
<dbReference type="GO" id="GO:0005634">
    <property type="term" value="C:nucleus"/>
    <property type="evidence" value="ECO:0007669"/>
    <property type="project" value="UniProtKB-SubCell"/>
</dbReference>
<evidence type="ECO:0000256" key="4">
    <source>
        <dbReference type="ARBA" id="ARBA00022771"/>
    </source>
</evidence>
<accession>H2Z2F1</accession>
<reference evidence="11" key="1">
    <citation type="submission" date="2003-08" db="EMBL/GenBank/DDBJ databases">
        <authorList>
            <person name="Birren B."/>
            <person name="Nusbaum C."/>
            <person name="Abebe A."/>
            <person name="Abouelleil A."/>
            <person name="Adekoya E."/>
            <person name="Ait-zahra M."/>
            <person name="Allen N."/>
            <person name="Allen T."/>
            <person name="An P."/>
            <person name="Anderson M."/>
            <person name="Anderson S."/>
            <person name="Arachchi H."/>
            <person name="Armbruster J."/>
            <person name="Bachantsang P."/>
            <person name="Baldwin J."/>
            <person name="Barry A."/>
            <person name="Bayul T."/>
            <person name="Blitshsteyn B."/>
            <person name="Bloom T."/>
            <person name="Blye J."/>
            <person name="Boguslavskiy L."/>
            <person name="Borowsky M."/>
            <person name="Boukhgalter B."/>
            <person name="Brunache A."/>
            <person name="Butler J."/>
            <person name="Calixte N."/>
            <person name="Calvo S."/>
            <person name="Camarata J."/>
            <person name="Campo K."/>
            <person name="Chang J."/>
            <person name="Cheshatsang Y."/>
            <person name="Citroen M."/>
            <person name="Collymore A."/>
            <person name="Considine T."/>
            <person name="Cook A."/>
            <person name="Cooke P."/>
            <person name="Corum B."/>
            <person name="Cuomo C."/>
            <person name="David R."/>
            <person name="Dawoe T."/>
            <person name="Degray S."/>
            <person name="Dodge S."/>
            <person name="Dooley K."/>
            <person name="Dorje P."/>
            <person name="Dorjee K."/>
            <person name="Dorris L."/>
            <person name="Duffey N."/>
            <person name="Dupes A."/>
            <person name="Elkins T."/>
            <person name="Engels R."/>
            <person name="Erickson J."/>
            <person name="Farina A."/>
            <person name="Faro S."/>
            <person name="Ferreira P."/>
            <person name="Fischer H."/>
            <person name="Fitzgerald M."/>
            <person name="Foley K."/>
            <person name="Gage D."/>
            <person name="Galagan J."/>
            <person name="Gearin G."/>
            <person name="Gnerre S."/>
            <person name="Gnirke A."/>
            <person name="Goyette A."/>
            <person name="Graham J."/>
            <person name="Grandbois E."/>
            <person name="Gyaltsen K."/>
            <person name="Hafez N."/>
            <person name="Hagopian D."/>
            <person name="Hagos B."/>
            <person name="Hall J."/>
            <person name="Hatcher B."/>
            <person name="Heller A."/>
            <person name="Higgins H."/>
            <person name="Honan T."/>
            <person name="Horn A."/>
            <person name="Houde N."/>
            <person name="Hughes L."/>
            <person name="Hulme W."/>
            <person name="Husby E."/>
            <person name="Iliev I."/>
            <person name="Jaffe D."/>
            <person name="Jones C."/>
            <person name="Kamal M."/>
            <person name="Kamat A."/>
            <person name="Kamvysselis M."/>
            <person name="Karlsson E."/>
            <person name="Kells C."/>
            <person name="Kieu A."/>
            <person name="Kisner P."/>
            <person name="Kodira C."/>
            <person name="Kulbokas E."/>
            <person name="Labutti K."/>
            <person name="Lama D."/>
            <person name="Landers T."/>
            <person name="Leger J."/>
            <person name="Levine S."/>
            <person name="Lewis D."/>
            <person name="Lewis T."/>
            <person name="Lindblad-toh K."/>
            <person name="Liu X."/>
            <person name="Lokyitsang T."/>
            <person name="Lokyitsang Y."/>
            <person name="Lucien O."/>
            <person name="Lui A."/>
            <person name="Ma L.J."/>
            <person name="Mabbitt R."/>
            <person name="Macdonald J."/>
            <person name="Maclean C."/>
            <person name="Major J."/>
            <person name="Manning J."/>
            <person name="Marabella R."/>
            <person name="Maru K."/>
            <person name="Matthews C."/>
            <person name="Mauceli E."/>
            <person name="Mccarthy M."/>
            <person name="Mcdonough S."/>
            <person name="Mcghee T."/>
            <person name="Meldrim J."/>
            <person name="Meneus L."/>
            <person name="Mesirov J."/>
            <person name="Mihalev A."/>
            <person name="Mihova T."/>
            <person name="Mikkelsen T."/>
            <person name="Mlenga V."/>
            <person name="Moru K."/>
            <person name="Mozes J."/>
            <person name="Mulrain L."/>
            <person name="Munson G."/>
            <person name="Naylor J."/>
            <person name="Newes C."/>
            <person name="Nguyen C."/>
            <person name="Nguyen N."/>
            <person name="Nguyen T."/>
            <person name="Nicol R."/>
            <person name="Nielsen C."/>
            <person name="Nizzari M."/>
            <person name="Norbu C."/>
            <person name="Norbu N."/>
            <person name="O'donnell P."/>
            <person name="Okoawo O."/>
            <person name="O'leary S."/>
            <person name="Omotosho B."/>
            <person name="O'neill K."/>
            <person name="Osman S."/>
            <person name="Parker S."/>
            <person name="Perrin D."/>
            <person name="Phunkhang P."/>
            <person name="Piqani B."/>
            <person name="Purcell S."/>
            <person name="Rachupka T."/>
            <person name="Ramasamy U."/>
            <person name="Rameau R."/>
            <person name="Ray V."/>
            <person name="Raymond C."/>
            <person name="Retta R."/>
            <person name="Richardson S."/>
            <person name="Rise C."/>
            <person name="Rodriguez J."/>
            <person name="Rogers J."/>
            <person name="Rogov P."/>
            <person name="Rutman M."/>
            <person name="Schupbach R."/>
            <person name="Seaman C."/>
            <person name="Settipalli S."/>
            <person name="Sharpe T."/>
            <person name="Sheridan J."/>
            <person name="Sherpa N."/>
            <person name="Shi J."/>
            <person name="Smirnov S."/>
            <person name="Smith C."/>
            <person name="Sougnez C."/>
            <person name="Spencer B."/>
            <person name="Stalker J."/>
            <person name="Stange-thomann N."/>
            <person name="Stavropoulos S."/>
            <person name="Stetson K."/>
            <person name="Stone C."/>
            <person name="Stone S."/>
            <person name="Stubbs M."/>
            <person name="Talamas J."/>
            <person name="Tchuinga P."/>
            <person name="Tenzing P."/>
            <person name="Tesfaye S."/>
            <person name="Theodore J."/>
            <person name="Thoulutsang Y."/>
            <person name="Topham K."/>
            <person name="Towey S."/>
            <person name="Tsamla T."/>
            <person name="Tsomo N."/>
            <person name="Vallee D."/>
            <person name="Vassiliev H."/>
            <person name="Venkataraman V."/>
            <person name="Vinson J."/>
            <person name="Vo A."/>
            <person name="Wade C."/>
            <person name="Wang S."/>
            <person name="Wangchuk T."/>
            <person name="Wangdi T."/>
            <person name="Whittaker C."/>
            <person name="Wilkinson J."/>
            <person name="Wu Y."/>
            <person name="Wyman D."/>
            <person name="Yadav S."/>
            <person name="Yang S."/>
            <person name="Yang X."/>
            <person name="Yeager S."/>
            <person name="Yee E."/>
            <person name="Young G."/>
            <person name="Zainoun J."/>
            <person name="Zembeck L."/>
            <person name="Zimmer A."/>
            <person name="Zody M."/>
            <person name="Lander E."/>
        </authorList>
    </citation>
    <scope>NUCLEOTIDE SEQUENCE [LARGE SCALE GENOMIC DNA]</scope>
</reference>
<dbReference type="GO" id="GO:0042393">
    <property type="term" value="F:histone binding"/>
    <property type="evidence" value="ECO:0007669"/>
    <property type="project" value="TreeGrafter"/>
</dbReference>
<dbReference type="InterPro" id="IPR050548">
    <property type="entry name" value="PcG_chromatin_remod_factors"/>
</dbReference>
<dbReference type="InterPro" id="IPR036060">
    <property type="entry name" value="Znf_C2H2C_sf"/>
</dbReference>
<dbReference type="InParanoid" id="H2Z2F1"/>
<dbReference type="HOGENOM" id="CLU_004064_3_1_1"/>
<dbReference type="InterPro" id="IPR002515">
    <property type="entry name" value="Znf_C2H2C"/>
</dbReference>
<dbReference type="GO" id="GO:0045892">
    <property type="term" value="P:negative regulation of DNA-templated transcription"/>
    <property type="evidence" value="ECO:0007669"/>
    <property type="project" value="TreeGrafter"/>
</dbReference>
<comment type="subcellular location">
    <subcellularLocation>
        <location evidence="1">Nucleus</location>
    </subcellularLocation>
</comment>
<reference evidence="10" key="3">
    <citation type="submission" date="2025-09" db="UniProtKB">
        <authorList>
            <consortium name="Ensembl"/>
        </authorList>
    </citation>
    <scope>IDENTIFICATION</scope>
</reference>
<dbReference type="Pfam" id="PF02820">
    <property type="entry name" value="MBT"/>
    <property type="match status" value="3"/>
</dbReference>
<keyword evidence="11" id="KW-1185">Reference proteome</keyword>
<dbReference type="SMART" id="SM00561">
    <property type="entry name" value="MBT"/>
    <property type="match status" value="3"/>
</dbReference>
<sequence length="370" mass="42442">WEKYLEVCHAQAAPERLFRLVSNAFEVGWLLEAIDPINQSLFCSMSVVCVRGHRIRLQYIGYKDCYDIWVNSDSPFIFPCGFCKRTGRQLLPPKEHDPKSFDWNNYVESNPNFSIAPEEVFASMPTSLSNLTKFEIKDKLEAIDRQNSELICVATVIDMLGDVVLIHFDGWDSEYDYWTHATSALIHPVGWCEENGRLLSPPQGYVGENFNWEQHLNETGFRAAPTQCFDCVPHEFVTGMKLEAVDPRNQSLVRVASVSEVEEHRIKIHFDGWDSIYDEWFDVDSSDLHPVNWCQKTGHPLEPQLTVKDRDQNKGGCPTPGCNGVGHVKSSKFQHNHRKHHSEYGCPYAPKNLGKAVLYDRLAHRAPRKY</sequence>
<evidence type="ECO:0000256" key="5">
    <source>
        <dbReference type="ARBA" id="ARBA00022833"/>
    </source>
</evidence>
<dbReference type="Ensembl" id="ENSCSAVT00000011900.1">
    <property type="protein sequence ID" value="ENSCSAVP00000011763.1"/>
    <property type="gene ID" value="ENSCSAVG00000006903.1"/>
</dbReference>
<dbReference type="PANTHER" id="PTHR12247">
    <property type="entry name" value="POLYCOMB GROUP PROTEIN"/>
    <property type="match status" value="1"/>
</dbReference>
<dbReference type="Gene3D" id="4.10.320.30">
    <property type="match status" value="1"/>
</dbReference>
<keyword evidence="3" id="KW-0677">Repeat</keyword>
<reference evidence="10" key="2">
    <citation type="submission" date="2025-08" db="UniProtKB">
        <authorList>
            <consortium name="Ensembl"/>
        </authorList>
    </citation>
    <scope>IDENTIFICATION</scope>
</reference>
<dbReference type="PROSITE" id="PS51802">
    <property type="entry name" value="ZF_CCHHC"/>
    <property type="match status" value="1"/>
</dbReference>
<feature type="repeat" description="MBT" evidence="9">
    <location>
        <begin position="210"/>
        <end position="304"/>
    </location>
</feature>
<dbReference type="GO" id="GO:0003682">
    <property type="term" value="F:chromatin binding"/>
    <property type="evidence" value="ECO:0007669"/>
    <property type="project" value="TreeGrafter"/>
</dbReference>
<keyword evidence="4" id="KW-0863">Zinc-finger</keyword>
<dbReference type="GeneTree" id="ENSGT00940000173224"/>
<evidence type="ECO:0000256" key="1">
    <source>
        <dbReference type="ARBA" id="ARBA00004123"/>
    </source>
</evidence>
<evidence type="ECO:0000256" key="6">
    <source>
        <dbReference type="ARBA" id="ARBA00023015"/>
    </source>
</evidence>
<evidence type="ECO:0000256" key="2">
    <source>
        <dbReference type="ARBA" id="ARBA00022723"/>
    </source>
</evidence>
<dbReference type="eggNOG" id="KOG3766">
    <property type="taxonomic scope" value="Eukaryota"/>
</dbReference>
<keyword evidence="8" id="KW-0539">Nucleus</keyword>
<dbReference type="AlphaFoldDB" id="H2Z2F1"/>
<dbReference type="OMA" id="WTHATSA"/>
<dbReference type="InterPro" id="IPR004092">
    <property type="entry name" value="Mbt"/>
</dbReference>
<dbReference type="Gene3D" id="2.30.30.140">
    <property type="match status" value="3"/>
</dbReference>
<keyword evidence="7" id="KW-0804">Transcription</keyword>
<keyword evidence="2" id="KW-0479">Metal-binding</keyword>
<name>H2Z2F1_CIOSA</name>
<feature type="repeat" description="MBT" evidence="9">
    <location>
        <begin position="1"/>
        <end position="93"/>
    </location>
</feature>
<keyword evidence="5" id="KW-0862">Zinc</keyword>
<evidence type="ECO:0000256" key="8">
    <source>
        <dbReference type="ARBA" id="ARBA00023242"/>
    </source>
</evidence>
<dbReference type="SUPFAM" id="SSF103637">
    <property type="entry name" value="CCHHC domain"/>
    <property type="match status" value="1"/>
</dbReference>
<dbReference type="STRING" id="51511.ENSCSAVP00000011763"/>
<proteinExistence type="predicted"/>
<feature type="repeat" description="MBT" evidence="9">
    <location>
        <begin position="101"/>
        <end position="202"/>
    </location>
</feature>
<evidence type="ECO:0000313" key="10">
    <source>
        <dbReference type="Ensembl" id="ENSCSAVP00000011763.1"/>
    </source>
</evidence>
<dbReference type="GO" id="GO:0008270">
    <property type="term" value="F:zinc ion binding"/>
    <property type="evidence" value="ECO:0007669"/>
    <property type="project" value="UniProtKB-KW"/>
</dbReference>
<evidence type="ECO:0000256" key="9">
    <source>
        <dbReference type="PROSITE-ProRule" id="PRU00459"/>
    </source>
</evidence>
<protein>
    <submittedName>
        <fullName evidence="10">Uncharacterized protein</fullName>
    </submittedName>
</protein>
<evidence type="ECO:0000256" key="3">
    <source>
        <dbReference type="ARBA" id="ARBA00022737"/>
    </source>
</evidence>
<dbReference type="PANTHER" id="PTHR12247:SF131">
    <property type="entry name" value="LD05287P"/>
    <property type="match status" value="1"/>
</dbReference>
<organism evidence="10 11">
    <name type="scientific">Ciona savignyi</name>
    <name type="common">Pacific transparent sea squirt</name>
    <dbReference type="NCBI Taxonomy" id="51511"/>
    <lineage>
        <taxon>Eukaryota</taxon>
        <taxon>Metazoa</taxon>
        <taxon>Chordata</taxon>
        <taxon>Tunicata</taxon>
        <taxon>Ascidiacea</taxon>
        <taxon>Phlebobranchia</taxon>
        <taxon>Cionidae</taxon>
        <taxon>Ciona</taxon>
    </lineage>
</organism>
<dbReference type="Proteomes" id="UP000007875">
    <property type="component" value="Unassembled WGS sequence"/>
</dbReference>
<keyword evidence="6" id="KW-0805">Transcription regulation</keyword>
<evidence type="ECO:0000313" key="11">
    <source>
        <dbReference type="Proteomes" id="UP000007875"/>
    </source>
</evidence>
<dbReference type="CDD" id="cd20103">
    <property type="entry name" value="MBT_L3MBTL1-like_rpt3"/>
    <property type="match status" value="1"/>
</dbReference>